<keyword evidence="3" id="KW-0813">Transport</keyword>
<comment type="similarity">
    <text evidence="2">Belongs to the TMEM175 family.</text>
</comment>
<proteinExistence type="inferred from homology"/>
<feature type="transmembrane region" description="Helical" evidence="13">
    <location>
        <begin position="108"/>
        <end position="133"/>
    </location>
</feature>
<evidence type="ECO:0000256" key="9">
    <source>
        <dbReference type="ARBA" id="ARBA00023065"/>
    </source>
</evidence>
<name>A0A5B2W048_9BACT</name>
<evidence type="ECO:0000256" key="6">
    <source>
        <dbReference type="ARBA" id="ARBA00022826"/>
    </source>
</evidence>
<sequence>MHGPEESAPERVNAFSDGVFAIVITIMVLELKKPEEPTFGALFHLWPTWISYAVSYLFIAIVWVNHHYLLKYAKGASFRLIWGNFAHLFSVSLIPILTVWIAESKLAAVPVALYAGVFMLVNVTYLVLAWECLGVRRPTAAAVRTRKLLHIRSFFTISLFFLAMVVSFWFPYLGLGLICCCLGLYLRPEIPGKPGY</sequence>
<protein>
    <submittedName>
        <fullName evidence="14">DUF1211 domain-containing protein</fullName>
    </submittedName>
</protein>
<dbReference type="Proteomes" id="UP000324611">
    <property type="component" value="Unassembled WGS sequence"/>
</dbReference>
<evidence type="ECO:0000256" key="2">
    <source>
        <dbReference type="ARBA" id="ARBA00006920"/>
    </source>
</evidence>
<keyword evidence="8 13" id="KW-1133">Transmembrane helix</keyword>
<evidence type="ECO:0000256" key="1">
    <source>
        <dbReference type="ARBA" id="ARBA00004141"/>
    </source>
</evidence>
<evidence type="ECO:0000256" key="11">
    <source>
        <dbReference type="ARBA" id="ARBA00023303"/>
    </source>
</evidence>
<evidence type="ECO:0000256" key="4">
    <source>
        <dbReference type="ARBA" id="ARBA00022538"/>
    </source>
</evidence>
<evidence type="ECO:0000313" key="14">
    <source>
        <dbReference type="EMBL" id="KAA2243886.1"/>
    </source>
</evidence>
<keyword evidence="4" id="KW-0633">Potassium transport</keyword>
<evidence type="ECO:0000256" key="12">
    <source>
        <dbReference type="ARBA" id="ARBA00034430"/>
    </source>
</evidence>
<feature type="transmembrane region" description="Helical" evidence="13">
    <location>
        <begin position="12"/>
        <end position="29"/>
    </location>
</feature>
<evidence type="ECO:0000256" key="10">
    <source>
        <dbReference type="ARBA" id="ARBA00023136"/>
    </source>
</evidence>
<comment type="caution">
    <text evidence="14">The sequence shown here is derived from an EMBL/GenBank/DDBJ whole genome shotgun (WGS) entry which is preliminary data.</text>
</comment>
<dbReference type="GO" id="GO:0015252">
    <property type="term" value="F:proton channel activity"/>
    <property type="evidence" value="ECO:0007669"/>
    <property type="project" value="InterPro"/>
</dbReference>
<dbReference type="AlphaFoldDB" id="A0A5B2W048"/>
<evidence type="ECO:0000256" key="7">
    <source>
        <dbReference type="ARBA" id="ARBA00022958"/>
    </source>
</evidence>
<keyword evidence="9" id="KW-0406">Ion transport</keyword>
<gene>
    <name evidence="14" type="ORF">F0L74_12260</name>
</gene>
<dbReference type="GO" id="GO:0005267">
    <property type="term" value="F:potassium channel activity"/>
    <property type="evidence" value="ECO:0007669"/>
    <property type="project" value="UniProtKB-KW"/>
</dbReference>
<accession>A0A5B2W048</accession>
<evidence type="ECO:0000256" key="8">
    <source>
        <dbReference type="ARBA" id="ARBA00022989"/>
    </source>
</evidence>
<keyword evidence="10 13" id="KW-0472">Membrane</keyword>
<comment type="subcellular location">
    <subcellularLocation>
        <location evidence="1">Membrane</location>
        <topology evidence="1">Multi-pass membrane protein</topology>
    </subcellularLocation>
</comment>
<evidence type="ECO:0000256" key="13">
    <source>
        <dbReference type="SAM" id="Phobius"/>
    </source>
</evidence>
<evidence type="ECO:0000256" key="3">
    <source>
        <dbReference type="ARBA" id="ARBA00022448"/>
    </source>
</evidence>
<reference evidence="14 15" key="2">
    <citation type="submission" date="2019-09" db="EMBL/GenBank/DDBJ databases">
        <authorList>
            <person name="Jin C."/>
        </authorList>
    </citation>
    <scope>NUCLEOTIDE SEQUENCE [LARGE SCALE GENOMIC DNA]</scope>
    <source>
        <strain evidence="14 15">BN140078</strain>
    </source>
</reference>
<dbReference type="InterPro" id="IPR010617">
    <property type="entry name" value="TMEM175-like"/>
</dbReference>
<keyword evidence="15" id="KW-1185">Reference proteome</keyword>
<keyword evidence="5 13" id="KW-0812">Transmembrane</keyword>
<feature type="transmembrane region" description="Helical" evidence="13">
    <location>
        <begin position="49"/>
        <end position="69"/>
    </location>
</feature>
<dbReference type="EMBL" id="VUOC01000002">
    <property type="protein sequence ID" value="KAA2243886.1"/>
    <property type="molecule type" value="Genomic_DNA"/>
</dbReference>
<feature type="transmembrane region" description="Helical" evidence="13">
    <location>
        <begin position="81"/>
        <end position="102"/>
    </location>
</feature>
<keyword evidence="7" id="KW-0630">Potassium</keyword>
<evidence type="ECO:0000313" key="15">
    <source>
        <dbReference type="Proteomes" id="UP000324611"/>
    </source>
</evidence>
<comment type="catalytic activity">
    <reaction evidence="12">
        <text>K(+)(in) = K(+)(out)</text>
        <dbReference type="Rhea" id="RHEA:29463"/>
        <dbReference type="ChEBI" id="CHEBI:29103"/>
    </reaction>
</comment>
<keyword evidence="11" id="KW-0407">Ion channel</keyword>
<organism evidence="14 15">
    <name type="scientific">Chitinophaga agrisoli</name>
    <dbReference type="NCBI Taxonomy" id="2607653"/>
    <lineage>
        <taxon>Bacteria</taxon>
        <taxon>Pseudomonadati</taxon>
        <taxon>Bacteroidota</taxon>
        <taxon>Chitinophagia</taxon>
        <taxon>Chitinophagales</taxon>
        <taxon>Chitinophagaceae</taxon>
        <taxon>Chitinophaga</taxon>
    </lineage>
</organism>
<dbReference type="Pfam" id="PF06736">
    <property type="entry name" value="TMEM175"/>
    <property type="match status" value="1"/>
</dbReference>
<feature type="transmembrane region" description="Helical" evidence="13">
    <location>
        <begin position="154"/>
        <end position="186"/>
    </location>
</feature>
<dbReference type="GO" id="GO:0016020">
    <property type="term" value="C:membrane"/>
    <property type="evidence" value="ECO:0007669"/>
    <property type="project" value="UniProtKB-SubCell"/>
</dbReference>
<keyword evidence="6" id="KW-0631">Potassium channel</keyword>
<evidence type="ECO:0000256" key="5">
    <source>
        <dbReference type="ARBA" id="ARBA00022692"/>
    </source>
</evidence>
<reference evidence="14 15" key="1">
    <citation type="submission" date="2019-09" db="EMBL/GenBank/DDBJ databases">
        <title>Chitinophaga ginsengihumi sp. nov., isolated from soil of ginseng rhizosphere.</title>
        <authorList>
            <person name="Lee J."/>
        </authorList>
    </citation>
    <scope>NUCLEOTIDE SEQUENCE [LARGE SCALE GENOMIC DNA]</scope>
    <source>
        <strain evidence="14 15">BN140078</strain>
    </source>
</reference>